<keyword evidence="6" id="KW-1185">Reference proteome</keyword>
<dbReference type="GO" id="GO:0005524">
    <property type="term" value="F:ATP binding"/>
    <property type="evidence" value="ECO:0007669"/>
    <property type="project" value="UniProtKB-KW"/>
</dbReference>
<dbReference type="GO" id="GO:0016887">
    <property type="term" value="F:ATP hydrolysis activity"/>
    <property type="evidence" value="ECO:0007669"/>
    <property type="project" value="InterPro"/>
</dbReference>
<dbReference type="AlphaFoldDB" id="A0A8H5LN70"/>
<sequence>MKAVRILLASSHPRPASSRCARFSTTPARPTPPKHTSIPQPPNRAQNSSLASVSPGTSSSQGIDSGILATNASNSQASSGQQVQTAHQTSIPQHNDVLTPLFRYQELLETGVLRGDEHQTRIIQKLEGLHNKLVTYTPPKVPDPPKPSGLLSRLFSREEPQPTAPPTDAPKGLYLYGDVGTGKTMLMDLFYHTLPPNINRKRRVHFHAFMVDVHKRLHAAKIALGLDGGDPILPVARDLANDAAVLCFDEFQVTDIADAMILRRLLESLLNFGVVCVMTSNRHPDDLYKNGIQRSSFIPAIELLKSQFEVTDLNSGTGAPISSVLGLSRLTLSTDYRRIPRALSHVYYDPITPENANEINKIFKAYTSQDPNDPPILHRTIESWGRKLVVPESTSSIAKFDFEDLCGQPLSAADYIEFTNKFSTIFVLNIPKMDLNQKDLARRFITFIDACYESKTKLFVTSEVPVFKVFSDDSADANKGISDHMRSVMDDLGLSTETVGSSSMFTGEEEVFAFARACSRLVQMGSKEWAETAGQR</sequence>
<evidence type="ECO:0000313" key="5">
    <source>
        <dbReference type="EMBL" id="KAF5363308.1"/>
    </source>
</evidence>
<evidence type="ECO:0008006" key="7">
    <source>
        <dbReference type="Google" id="ProtNLM"/>
    </source>
</evidence>
<dbReference type="OrthoDB" id="548867at2759"/>
<keyword evidence="2" id="KW-0547">Nucleotide-binding</keyword>
<dbReference type="Gene3D" id="3.40.50.300">
    <property type="entry name" value="P-loop containing nucleotide triphosphate hydrolases"/>
    <property type="match status" value="1"/>
</dbReference>
<evidence type="ECO:0000256" key="2">
    <source>
        <dbReference type="ARBA" id="ARBA00022741"/>
    </source>
</evidence>
<protein>
    <recommendedName>
        <fullName evidence="7">AFG1-like ATPase</fullName>
    </recommendedName>
</protein>
<dbReference type="Pfam" id="PF03969">
    <property type="entry name" value="AFG1_ATPase"/>
    <property type="match status" value="1"/>
</dbReference>
<evidence type="ECO:0000313" key="6">
    <source>
        <dbReference type="Proteomes" id="UP000559027"/>
    </source>
</evidence>
<evidence type="ECO:0000256" key="1">
    <source>
        <dbReference type="ARBA" id="ARBA00010322"/>
    </source>
</evidence>
<keyword evidence="3" id="KW-0067">ATP-binding</keyword>
<feature type="region of interest" description="Disordered" evidence="4">
    <location>
        <begin position="73"/>
        <end position="92"/>
    </location>
</feature>
<dbReference type="PANTHER" id="PTHR12169">
    <property type="entry name" value="ATPASE N2B"/>
    <property type="match status" value="1"/>
</dbReference>
<dbReference type="Proteomes" id="UP000559027">
    <property type="component" value="Unassembled WGS sequence"/>
</dbReference>
<dbReference type="NCBIfam" id="NF040713">
    <property type="entry name" value="ZapE"/>
    <property type="match status" value="2"/>
</dbReference>
<reference evidence="5 6" key="1">
    <citation type="journal article" date="2020" name="ISME J.">
        <title>Uncovering the hidden diversity of litter-decomposition mechanisms in mushroom-forming fungi.</title>
        <authorList>
            <person name="Floudas D."/>
            <person name="Bentzer J."/>
            <person name="Ahren D."/>
            <person name="Johansson T."/>
            <person name="Persson P."/>
            <person name="Tunlid A."/>
        </authorList>
    </citation>
    <scope>NUCLEOTIDE SEQUENCE [LARGE SCALE GENOMIC DNA]</scope>
    <source>
        <strain evidence="5 6">CBS 146.42</strain>
    </source>
</reference>
<gene>
    <name evidence="5" type="ORF">D9756_000201</name>
</gene>
<evidence type="ECO:0000256" key="4">
    <source>
        <dbReference type="SAM" id="MobiDB-lite"/>
    </source>
</evidence>
<name>A0A8H5LN70_9AGAR</name>
<proteinExistence type="inferred from homology"/>
<comment type="caution">
    <text evidence="5">The sequence shown here is derived from an EMBL/GenBank/DDBJ whole genome shotgun (WGS) entry which is preliminary data.</text>
</comment>
<dbReference type="InterPro" id="IPR005654">
    <property type="entry name" value="ATPase_AFG1-like"/>
</dbReference>
<organism evidence="5 6">
    <name type="scientific">Leucocoprinus leucothites</name>
    <dbReference type="NCBI Taxonomy" id="201217"/>
    <lineage>
        <taxon>Eukaryota</taxon>
        <taxon>Fungi</taxon>
        <taxon>Dikarya</taxon>
        <taxon>Basidiomycota</taxon>
        <taxon>Agaricomycotina</taxon>
        <taxon>Agaricomycetes</taxon>
        <taxon>Agaricomycetidae</taxon>
        <taxon>Agaricales</taxon>
        <taxon>Agaricineae</taxon>
        <taxon>Agaricaceae</taxon>
        <taxon>Leucocoprinus</taxon>
    </lineage>
</organism>
<dbReference type="PANTHER" id="PTHR12169:SF6">
    <property type="entry name" value="AFG1-LIKE ATPASE"/>
    <property type="match status" value="1"/>
</dbReference>
<dbReference type="SUPFAM" id="SSF52540">
    <property type="entry name" value="P-loop containing nucleoside triphosphate hydrolases"/>
    <property type="match status" value="1"/>
</dbReference>
<evidence type="ECO:0000256" key="3">
    <source>
        <dbReference type="ARBA" id="ARBA00022840"/>
    </source>
</evidence>
<comment type="similarity">
    <text evidence="1">Belongs to the AFG1 ATPase family.</text>
</comment>
<dbReference type="EMBL" id="JAACJO010000001">
    <property type="protein sequence ID" value="KAF5363308.1"/>
    <property type="molecule type" value="Genomic_DNA"/>
</dbReference>
<feature type="region of interest" description="Disordered" evidence="4">
    <location>
        <begin position="1"/>
        <end position="66"/>
    </location>
</feature>
<feature type="compositionally biased region" description="Polar residues" evidence="4">
    <location>
        <begin position="43"/>
        <end position="63"/>
    </location>
</feature>
<dbReference type="GO" id="GO:0006515">
    <property type="term" value="P:protein quality control for misfolded or incompletely synthesized proteins"/>
    <property type="evidence" value="ECO:0007669"/>
    <property type="project" value="TreeGrafter"/>
</dbReference>
<accession>A0A8H5LN70</accession>
<dbReference type="GO" id="GO:0005739">
    <property type="term" value="C:mitochondrion"/>
    <property type="evidence" value="ECO:0007669"/>
    <property type="project" value="TreeGrafter"/>
</dbReference>
<feature type="compositionally biased region" description="Low complexity" evidence="4">
    <location>
        <begin position="73"/>
        <end position="84"/>
    </location>
</feature>
<dbReference type="InterPro" id="IPR027417">
    <property type="entry name" value="P-loop_NTPase"/>
</dbReference>